<name>U2YGI4_9EURY</name>
<dbReference type="EMBL" id="BATA01000063">
    <property type="protein sequence ID" value="GAD53386.1"/>
    <property type="molecule type" value="Genomic_DNA"/>
</dbReference>
<feature type="transmembrane region" description="Helical" evidence="7">
    <location>
        <begin position="167"/>
        <end position="189"/>
    </location>
</feature>
<keyword evidence="5" id="KW-0479">Metal-binding</keyword>
<protein>
    <submittedName>
        <fullName evidence="9">Cytochrome c oxidase polypeptide I</fullName>
    </submittedName>
</protein>
<feature type="transmembrane region" description="Helical" evidence="7">
    <location>
        <begin position="399"/>
        <end position="419"/>
    </location>
</feature>
<dbReference type="InterPro" id="IPR023615">
    <property type="entry name" value="Cyt_c_Oxase_su1_BS"/>
</dbReference>
<keyword evidence="4 7" id="KW-0472">Membrane</keyword>
<evidence type="ECO:0000256" key="6">
    <source>
        <dbReference type="SAM" id="MobiDB-lite"/>
    </source>
</evidence>
<dbReference type="InterPro" id="IPR036927">
    <property type="entry name" value="Cyt_c_oxase-like_su1_sf"/>
</dbReference>
<dbReference type="Pfam" id="PF00115">
    <property type="entry name" value="COX1"/>
    <property type="match status" value="1"/>
</dbReference>
<organism evidence="9 10">
    <name type="scientific">Halarchaeum acidiphilum MH1-52-1</name>
    <dbReference type="NCBI Taxonomy" id="1261545"/>
    <lineage>
        <taxon>Archaea</taxon>
        <taxon>Methanobacteriati</taxon>
        <taxon>Methanobacteriota</taxon>
        <taxon>Stenosarchaea group</taxon>
        <taxon>Halobacteria</taxon>
        <taxon>Halobacteriales</taxon>
        <taxon>Halobacteriaceae</taxon>
    </lineage>
</organism>
<dbReference type="PANTHER" id="PTHR10422:SF18">
    <property type="entry name" value="CYTOCHROME C OXIDASE SUBUNIT 1"/>
    <property type="match status" value="1"/>
</dbReference>
<keyword evidence="5" id="KW-0679">Respiratory chain</keyword>
<proteinExistence type="inferred from homology"/>
<evidence type="ECO:0000313" key="9">
    <source>
        <dbReference type="EMBL" id="GAD53386.1"/>
    </source>
</evidence>
<feature type="transmembrane region" description="Helical" evidence="7">
    <location>
        <begin position="257"/>
        <end position="279"/>
    </location>
</feature>
<keyword evidence="5" id="KW-0813">Transport</keyword>
<feature type="region of interest" description="Disordered" evidence="6">
    <location>
        <begin position="526"/>
        <end position="579"/>
    </location>
</feature>
<feature type="transmembrane region" description="Helical" evidence="7">
    <location>
        <begin position="201"/>
        <end position="221"/>
    </location>
</feature>
<evidence type="ECO:0000313" key="10">
    <source>
        <dbReference type="Proteomes" id="UP000016986"/>
    </source>
</evidence>
<comment type="caution">
    <text evidence="9">The sequence shown here is derived from an EMBL/GenBank/DDBJ whole genome shotgun (WGS) entry which is preliminary data.</text>
</comment>
<evidence type="ECO:0000259" key="8">
    <source>
        <dbReference type="PROSITE" id="PS50855"/>
    </source>
</evidence>
<comment type="similarity">
    <text evidence="5">Belongs to the heme-copper respiratory oxidase family.</text>
</comment>
<feature type="transmembrane region" description="Helical" evidence="7">
    <location>
        <begin position="76"/>
        <end position="102"/>
    </location>
</feature>
<dbReference type="GO" id="GO:0016020">
    <property type="term" value="C:membrane"/>
    <property type="evidence" value="ECO:0007669"/>
    <property type="project" value="UniProtKB-SubCell"/>
</dbReference>
<feature type="transmembrane region" description="Helical" evidence="7">
    <location>
        <begin position="431"/>
        <end position="450"/>
    </location>
</feature>
<dbReference type="InterPro" id="IPR023616">
    <property type="entry name" value="Cyt_c_oxase-like_su1_dom"/>
</dbReference>
<gene>
    <name evidence="9" type="ORF">MBEHAL_2146</name>
</gene>
<sequence>MSAGHADDGAAHDDGGHEPSGWRRWLCTTSHEDVGIIYLWLAVFWFLMGGALAMLFRTELLTPAYGPLFNLNGYNALVSLHGLTMIFLVAVPAGGVFSNYLLPHYLGLDEMAFPRLNALSGWLVFWGGVMLWFPVVGNALGLTPLPFNGGWFAYPPLVSRFARVTVSSYVFSMLILGISTTIAGINFMVTLLNERDPSLGLFDLPLGAWGLGIFTPLLGLYELPWLMVGVAFDYLQHVIGMGLFDARTGGAPLLWQWLFWLFGHPEVYFVAMPFLAIAGEIVPRFSERPIYGYRSIVYAITGITLMSGMVWAHHMYITGLGQIRYLYMFFSMAIPIAFAVYIFAMLAMMWGGRIHLKAPMLFSIGMLFMLLYSGMDGIIMSQTPVDVLIHSTWFIVGHFHFTLFGVAIMGFFAALYYYYPLMTGRMYSERLAKVHAALTIVCAPVVFTLMDTMGTRAVPMMRRYATYTYASGLQNLQIWTTAFAYVLGIAQVVLAANLLWSLKYGAEVENPWSDLLEGQGMPSPEWNGLPYEVPTPDNVPYEQGGDGRSGVDDGVAAADGGDEPLPDGGDADSEVSDGE</sequence>
<dbReference type="GO" id="GO:0004129">
    <property type="term" value="F:cytochrome-c oxidase activity"/>
    <property type="evidence" value="ECO:0007669"/>
    <property type="project" value="InterPro"/>
</dbReference>
<feature type="transmembrane region" description="Helical" evidence="7">
    <location>
        <begin position="123"/>
        <end position="147"/>
    </location>
</feature>
<reference evidence="9 10" key="1">
    <citation type="submission" date="2013-09" db="EMBL/GenBank/DDBJ databases">
        <title>Whole genome sequencing of Halarchaeum acidiphilum strain MH1-52-1.</title>
        <authorList>
            <person name="Shimane Y."/>
            <person name="Minegishi H."/>
            <person name="Nishi S."/>
            <person name="Echigo A."/>
            <person name="Shuto A."/>
            <person name="Konishi M."/>
            <person name="Ito T."/>
            <person name="Ohkuma M."/>
            <person name="Ohta Y."/>
            <person name="Nagano Y."/>
            <person name="Tsubouchi T."/>
            <person name="Mori K."/>
            <person name="Usui K."/>
            <person name="Kamekura M."/>
            <person name="Usami R."/>
            <person name="Takaki Y."/>
            <person name="Hatada Y."/>
        </authorList>
    </citation>
    <scope>NUCLEOTIDE SEQUENCE [LARGE SCALE GENOMIC DNA]</scope>
    <source>
        <strain evidence="9 10">JCM 16109</strain>
    </source>
</reference>
<evidence type="ECO:0000256" key="4">
    <source>
        <dbReference type="ARBA" id="ARBA00023136"/>
    </source>
</evidence>
<feature type="transmembrane region" description="Helical" evidence="7">
    <location>
        <begin position="34"/>
        <end position="56"/>
    </location>
</feature>
<dbReference type="Gene3D" id="1.20.210.10">
    <property type="entry name" value="Cytochrome c oxidase-like, subunit I domain"/>
    <property type="match status" value="1"/>
</dbReference>
<dbReference type="PROSITE" id="PS50855">
    <property type="entry name" value="COX1"/>
    <property type="match status" value="1"/>
</dbReference>
<accession>U2YGI4</accession>
<dbReference type="PROSITE" id="PS00077">
    <property type="entry name" value="COX1_CUB"/>
    <property type="match status" value="1"/>
</dbReference>
<dbReference type="Proteomes" id="UP000016986">
    <property type="component" value="Unassembled WGS sequence"/>
</dbReference>
<keyword evidence="3 7" id="KW-1133">Transmembrane helix</keyword>
<feature type="compositionally biased region" description="Acidic residues" evidence="6">
    <location>
        <begin position="560"/>
        <end position="579"/>
    </location>
</feature>
<comment type="subcellular location">
    <subcellularLocation>
        <location evidence="1">Membrane</location>
        <topology evidence="1">Multi-pass membrane protein</topology>
    </subcellularLocation>
</comment>
<dbReference type="AlphaFoldDB" id="U2YGI4"/>
<dbReference type="GO" id="GO:0020037">
    <property type="term" value="F:heme binding"/>
    <property type="evidence" value="ECO:0007669"/>
    <property type="project" value="InterPro"/>
</dbReference>
<dbReference type="GO" id="GO:0015990">
    <property type="term" value="P:electron transport coupled proton transport"/>
    <property type="evidence" value="ECO:0007669"/>
    <property type="project" value="TreeGrafter"/>
</dbReference>
<keyword evidence="5" id="KW-0349">Heme</keyword>
<dbReference type="InterPro" id="IPR000883">
    <property type="entry name" value="Cyt_C_Oxase_1"/>
</dbReference>
<dbReference type="eggNOG" id="arCOG01237">
    <property type="taxonomic scope" value="Archaea"/>
</dbReference>
<dbReference type="RefSeq" id="WP_020221717.1">
    <property type="nucleotide sequence ID" value="NZ_BANO01000092.1"/>
</dbReference>
<evidence type="ECO:0000256" key="7">
    <source>
        <dbReference type="SAM" id="Phobius"/>
    </source>
</evidence>
<evidence type="ECO:0000256" key="5">
    <source>
        <dbReference type="RuleBase" id="RU000370"/>
    </source>
</evidence>
<feature type="transmembrane region" description="Helical" evidence="7">
    <location>
        <begin position="291"/>
        <end position="313"/>
    </location>
</feature>
<feature type="transmembrane region" description="Helical" evidence="7">
    <location>
        <begin position="360"/>
        <end position="379"/>
    </location>
</feature>
<evidence type="ECO:0000256" key="3">
    <source>
        <dbReference type="ARBA" id="ARBA00022989"/>
    </source>
</evidence>
<feature type="transmembrane region" description="Helical" evidence="7">
    <location>
        <begin position="325"/>
        <end position="348"/>
    </location>
</feature>
<dbReference type="GO" id="GO:0022904">
    <property type="term" value="P:respiratory electron transport chain"/>
    <property type="evidence" value="ECO:0007669"/>
    <property type="project" value="TreeGrafter"/>
</dbReference>
<feature type="domain" description="Cytochrome oxidase subunit I profile" evidence="8">
    <location>
        <begin position="25"/>
        <end position="537"/>
    </location>
</feature>
<keyword evidence="10" id="KW-1185">Reference proteome</keyword>
<feature type="transmembrane region" description="Helical" evidence="7">
    <location>
        <begin position="478"/>
        <end position="500"/>
    </location>
</feature>
<evidence type="ECO:0000256" key="1">
    <source>
        <dbReference type="ARBA" id="ARBA00004141"/>
    </source>
</evidence>
<dbReference type="PANTHER" id="PTHR10422">
    <property type="entry name" value="CYTOCHROME C OXIDASE SUBUNIT 1"/>
    <property type="match status" value="1"/>
</dbReference>
<dbReference type="OrthoDB" id="33297at2157"/>
<dbReference type="SUPFAM" id="SSF81442">
    <property type="entry name" value="Cytochrome c oxidase subunit I-like"/>
    <property type="match status" value="1"/>
</dbReference>
<dbReference type="GO" id="GO:0009060">
    <property type="term" value="P:aerobic respiration"/>
    <property type="evidence" value="ECO:0007669"/>
    <property type="project" value="InterPro"/>
</dbReference>
<keyword evidence="5" id="KW-0408">Iron</keyword>
<dbReference type="PRINTS" id="PR01165">
    <property type="entry name" value="CYCOXIDASEI"/>
</dbReference>
<evidence type="ECO:0000256" key="2">
    <source>
        <dbReference type="ARBA" id="ARBA00022692"/>
    </source>
</evidence>
<keyword evidence="2 5" id="KW-0812">Transmembrane</keyword>
<keyword evidence="5" id="KW-0249">Electron transport</keyword>